<comment type="caution">
    <text evidence="2">The sequence shown here is derived from an EMBL/GenBank/DDBJ whole genome shotgun (WGS) entry which is preliminary data.</text>
</comment>
<keyword evidence="1" id="KW-1133">Transmembrane helix</keyword>
<dbReference type="EMBL" id="JAKZFC010000007">
    <property type="protein sequence ID" value="MCH7323385.1"/>
    <property type="molecule type" value="Genomic_DNA"/>
</dbReference>
<keyword evidence="3" id="KW-1185">Reference proteome</keyword>
<keyword evidence="1" id="KW-0472">Membrane</keyword>
<gene>
    <name evidence="2" type="ORF">LZ480_16035</name>
</gene>
<evidence type="ECO:0000256" key="1">
    <source>
        <dbReference type="SAM" id="Phobius"/>
    </source>
</evidence>
<dbReference type="Proteomes" id="UP001316087">
    <property type="component" value="Unassembled WGS sequence"/>
</dbReference>
<evidence type="ECO:0000313" key="2">
    <source>
        <dbReference type="EMBL" id="MCH7323385.1"/>
    </source>
</evidence>
<feature type="transmembrane region" description="Helical" evidence="1">
    <location>
        <begin position="46"/>
        <end position="67"/>
    </location>
</feature>
<feature type="transmembrane region" description="Helical" evidence="1">
    <location>
        <begin position="20"/>
        <end position="39"/>
    </location>
</feature>
<reference evidence="2 3" key="1">
    <citation type="submission" date="2022-03" db="EMBL/GenBank/DDBJ databases">
        <authorList>
            <person name="Jo J.-H."/>
            <person name="Im W.-T."/>
        </authorList>
    </citation>
    <scope>NUCLEOTIDE SEQUENCE [LARGE SCALE GENOMIC DNA]</scope>
    <source>
        <strain evidence="2 3">MA9</strain>
    </source>
</reference>
<sequence length="185" mass="21615">MNFHRRIVISMLFLFIDFNINGFDIIPDFIGYVIVAFAFSKLTVPYAAVGMYCAVPLMINSFVELFLPKTQGLYLYEPVAFPMQVVQIAIGLLYIFYLACIFSVSKEIVPTKKSIFPKLFIGLHLLTQLLISVGIHLNINEVENYIPIWIFIYLLFYVFFFGFLWRREYIELELQQKNKQPLPSN</sequence>
<proteinExistence type="predicted"/>
<feature type="transmembrane region" description="Helical" evidence="1">
    <location>
        <begin position="79"/>
        <end position="104"/>
    </location>
</feature>
<dbReference type="RefSeq" id="WP_241370556.1">
    <property type="nucleotide sequence ID" value="NZ_JAKZFC010000007.1"/>
</dbReference>
<name>A0ABS9UGX1_9BACL</name>
<evidence type="ECO:0000313" key="3">
    <source>
        <dbReference type="Proteomes" id="UP001316087"/>
    </source>
</evidence>
<keyword evidence="1" id="KW-0812">Transmembrane</keyword>
<protein>
    <submittedName>
        <fullName evidence="2">Uncharacterized protein</fullName>
    </submittedName>
</protein>
<feature type="transmembrane region" description="Helical" evidence="1">
    <location>
        <begin position="145"/>
        <end position="165"/>
    </location>
</feature>
<feature type="transmembrane region" description="Helical" evidence="1">
    <location>
        <begin position="116"/>
        <end position="139"/>
    </location>
</feature>
<organism evidence="2 3">
    <name type="scientific">Solibacillus palustris</name>
    <dbReference type="NCBI Taxonomy" id="2908203"/>
    <lineage>
        <taxon>Bacteria</taxon>
        <taxon>Bacillati</taxon>
        <taxon>Bacillota</taxon>
        <taxon>Bacilli</taxon>
        <taxon>Bacillales</taxon>
        <taxon>Caryophanaceae</taxon>
        <taxon>Solibacillus</taxon>
    </lineage>
</organism>
<accession>A0ABS9UGX1</accession>